<evidence type="ECO:0000313" key="4">
    <source>
        <dbReference type="Proteomes" id="UP000660668"/>
    </source>
</evidence>
<feature type="transmembrane region" description="Helical" evidence="2">
    <location>
        <begin position="263"/>
        <end position="283"/>
    </location>
</feature>
<keyword evidence="2" id="KW-0812">Transmembrane</keyword>
<keyword evidence="4" id="KW-1185">Reference proteome</keyword>
<dbReference type="InterPro" id="IPR021424">
    <property type="entry name" value="PorA"/>
</dbReference>
<dbReference type="EMBL" id="JADKPO010000006">
    <property type="protein sequence ID" value="MBF4767395.1"/>
    <property type="molecule type" value="Genomic_DNA"/>
</dbReference>
<reference evidence="3" key="1">
    <citation type="submission" date="2020-11" db="EMBL/GenBank/DDBJ databases">
        <title>Nocardioides cynanchi sp. nov., isolated from soil of rhizosphere of Cynanchum wilfordii.</title>
        <authorList>
            <person name="Lee J.-S."/>
            <person name="Suh M.K."/>
            <person name="Kim J.-S."/>
        </authorList>
    </citation>
    <scope>NUCLEOTIDE SEQUENCE</scope>
    <source>
        <strain evidence="3">KCTC 19276</strain>
    </source>
</reference>
<organism evidence="3 4">
    <name type="scientific">Nocardioides agariphilus</name>
    <dbReference type="NCBI Taxonomy" id="433664"/>
    <lineage>
        <taxon>Bacteria</taxon>
        <taxon>Bacillati</taxon>
        <taxon>Actinomycetota</taxon>
        <taxon>Actinomycetes</taxon>
        <taxon>Propionibacteriales</taxon>
        <taxon>Nocardioidaceae</taxon>
        <taxon>Nocardioides</taxon>
    </lineage>
</organism>
<dbReference type="RefSeq" id="WP_194695537.1">
    <property type="nucleotide sequence ID" value="NZ_JADKPO010000006.1"/>
</dbReference>
<name>A0A930VP44_9ACTN</name>
<proteinExistence type="predicted"/>
<feature type="region of interest" description="Disordered" evidence="1">
    <location>
        <begin position="46"/>
        <end position="65"/>
    </location>
</feature>
<dbReference type="Pfam" id="PF11271">
    <property type="entry name" value="PorA"/>
    <property type="match status" value="1"/>
</dbReference>
<evidence type="ECO:0000313" key="3">
    <source>
        <dbReference type="EMBL" id="MBF4767395.1"/>
    </source>
</evidence>
<evidence type="ECO:0000256" key="2">
    <source>
        <dbReference type="SAM" id="Phobius"/>
    </source>
</evidence>
<sequence>MRKLGMVLAGLGGFLVMLAILAKFYAPGQLMRTPIDVDSVTSASGEAAVGSSPAEPVKGTQITRADSAKSDGEVVSFVSSSCLVFDRDDVPECVSADDPENRLITASVEYFATDRVTAEAVNDPKYLPATAEKVEGLQNKWPFDVEKKTYGYWDGTAGGVYPAEFDSVDKIDGVEVYKFHQVVEDAPIEVTDGVQGTYSTDKYIWVEPVTGSIVNQTYHQVRLTDTGENFIDLTLGFTPEEVQQSIDDAKKNKDSINLVRSTVPLVGFVVGIPALLIGLVLTVRGKSSKKKAA</sequence>
<keyword evidence="2" id="KW-0472">Membrane</keyword>
<evidence type="ECO:0000256" key="1">
    <source>
        <dbReference type="SAM" id="MobiDB-lite"/>
    </source>
</evidence>
<accession>A0A930VP44</accession>
<dbReference type="Proteomes" id="UP000660668">
    <property type="component" value="Unassembled WGS sequence"/>
</dbReference>
<keyword evidence="2" id="KW-1133">Transmembrane helix</keyword>
<dbReference type="AlphaFoldDB" id="A0A930VP44"/>
<gene>
    <name evidence="3" type="ORF">ISU10_06405</name>
</gene>
<protein>
    <submittedName>
        <fullName evidence="3">DUF3068 domain-containing protein</fullName>
    </submittedName>
</protein>
<comment type="caution">
    <text evidence="3">The sequence shown here is derived from an EMBL/GenBank/DDBJ whole genome shotgun (WGS) entry which is preliminary data.</text>
</comment>